<evidence type="ECO:0000313" key="2">
    <source>
        <dbReference type="Proteomes" id="UP000004277"/>
    </source>
</evidence>
<keyword evidence="2" id="KW-1185">Reference proteome</keyword>
<reference evidence="1" key="1">
    <citation type="submission" date="2019-05" db="EMBL/GenBank/DDBJ databases">
        <title>Revised genome assembly of Burkholderiaceae (previously Ralstonia) sp. PBA.</title>
        <authorList>
            <person name="Gan H.M."/>
        </authorList>
    </citation>
    <scope>NUCLEOTIDE SEQUENCE</scope>
    <source>
        <strain evidence="1">PBA</strain>
    </source>
</reference>
<evidence type="ECO:0000313" key="1">
    <source>
        <dbReference type="EMBL" id="TMS57724.1"/>
    </source>
</evidence>
<dbReference type="Proteomes" id="UP000004277">
    <property type="component" value="Unassembled WGS sequence"/>
</dbReference>
<dbReference type="EMBL" id="AKCV02000020">
    <property type="protein sequence ID" value="TMS57724.1"/>
    <property type="molecule type" value="Genomic_DNA"/>
</dbReference>
<comment type="caution">
    <text evidence="1">The sequence shown here is derived from an EMBL/GenBank/DDBJ whole genome shotgun (WGS) entry which is preliminary data.</text>
</comment>
<sequence length="1077" mass="117891">MPCPDPSSRMRICQLATVPADGIAPPAGLGRYEGAREGAITRGITHAAHLGFGHVLLDAQSVASIDPASLCARSAGHGIGCVFDVAVPLHTGQAWLDEACALVRAGAAGLRFLQPARLDGMQWAEVLTEIRAARASTAAVPHVPQCLAWTPGLTPEELLGLHAACFDVVFCSLPWWDYRSAWLAEEFLRLRPLGRIGACAALPDALPHDVLVARRALWAAAALGDDLLIPAGFEHGVQARAGQPAHQAEATSLDERFDLSHEVIHANAWHAANPCAPPCQLRMLSGAEASLTVCVRDSGEAGALAVVINPDNDQLASLGAARVLGGLAQGAGYLLPARGSPGVSGTPVDIAPLDASATLLLPPADIRFFRPVADAARTQAIDTHVIDVHAMDTEVGAAVQAHLRQSVEAALQAPRIAIENVTPHVDGGAFAVRRVVGEEVEVRADVWMDGHDQLAVVMLWRAPGMSSWRETPMTPLGNDAWTARFPLTALGRHEFTIEAWRDAYATWRDEIQKKRAANVGITLEIEEGARLVQEVATRAAGDITLAIHAVAAQLAETVDHPQQRLELLLAPGTAEAMRAAGGRPFVTRHPVAMPVEADRLAARYGSWYELFPRSQSNDPQRHGTFDDVIARLPAIRDMGFTVLYFPPIHPIGRTHRKGRNNSLQARPGDPGSPYAIGAEEGGHDALHPQLGTFEDFARLRVAAADAGLEIALDFAIQCSPDHPWLRDHPEWFSYRPDGSLRYAENPPKKYEDIVNVDFYTDSAEGTAAPALWLALREVVMFWIRHGVRLFRVDNPHTKPLPFWAWLIASVRAVHPEAIFLAEAFTRPRMMARLAKIGFAQSYTYFTWRTHKRELMEYMTELTQSPLREFYRPHFFVNTPDINPYFLHGGERSAFLIRAALATLLSGLWGMVSGYELCEYAPLTVNGVVKEEYLDSEKYELRARDWNHPGHIVREITRLNALRANHPALQSHLGLRFCAADNDAVLAFLRYVPDSAAPGQPFGDDVLLVAINLDPQAARSCTLELPLWEWGLPDDGALAVTDLLRGHRFTWQGRWQPVHLDPAGLPYAVWQLTRPEAT</sequence>
<proteinExistence type="predicted"/>
<organism evidence="1 2">
    <name type="scientific">Imbroritus primus</name>
    <dbReference type="NCBI Taxonomy" id="3058603"/>
    <lineage>
        <taxon>Bacteria</taxon>
        <taxon>Pseudomonadati</taxon>
        <taxon>Pseudomonadota</taxon>
        <taxon>Betaproteobacteria</taxon>
        <taxon>Burkholderiales</taxon>
        <taxon>Burkholderiaceae</taxon>
        <taxon>Imbroritus</taxon>
    </lineage>
</organism>
<protein>
    <submittedName>
        <fullName evidence="1">DUF3416 domain-containing protein</fullName>
    </submittedName>
</protein>
<gene>
    <name evidence="1" type="ORF">MW7_011195</name>
</gene>
<accession>A0ACD3SNJ1</accession>
<name>A0ACD3SNJ1_9BURK</name>